<evidence type="ECO:0000313" key="3">
    <source>
        <dbReference type="Proteomes" id="UP001596408"/>
    </source>
</evidence>
<accession>A0ABD5TYF1</accession>
<keyword evidence="1" id="KW-1133">Transmembrane helix</keyword>
<proteinExistence type="predicted"/>
<feature type="transmembrane region" description="Helical" evidence="1">
    <location>
        <begin position="341"/>
        <end position="358"/>
    </location>
</feature>
<protein>
    <recommendedName>
        <fullName evidence="4">Glycosyltransferase RgtA/B/C/D-like domain-containing protein</fullName>
    </recommendedName>
</protein>
<gene>
    <name evidence="2" type="ORF">ACFQEV_00260</name>
</gene>
<feature type="transmembrane region" description="Helical" evidence="1">
    <location>
        <begin position="128"/>
        <end position="148"/>
    </location>
</feature>
<evidence type="ECO:0000256" key="1">
    <source>
        <dbReference type="SAM" id="Phobius"/>
    </source>
</evidence>
<feature type="transmembrane region" description="Helical" evidence="1">
    <location>
        <begin position="288"/>
        <end position="321"/>
    </location>
</feature>
<keyword evidence="3" id="KW-1185">Reference proteome</keyword>
<dbReference type="RefSeq" id="WP_379691872.1">
    <property type="nucleotide sequence ID" value="NZ_JBHSXH010000001.1"/>
</dbReference>
<organism evidence="2 3">
    <name type="scientific">Halopelagius fulvigenes</name>
    <dbReference type="NCBI Taxonomy" id="1198324"/>
    <lineage>
        <taxon>Archaea</taxon>
        <taxon>Methanobacteriati</taxon>
        <taxon>Methanobacteriota</taxon>
        <taxon>Stenosarchaea group</taxon>
        <taxon>Halobacteria</taxon>
        <taxon>Halobacteriales</taxon>
        <taxon>Haloferacaceae</taxon>
    </lineage>
</organism>
<feature type="transmembrane region" description="Helical" evidence="1">
    <location>
        <begin position="370"/>
        <end position="388"/>
    </location>
</feature>
<keyword evidence="1" id="KW-0472">Membrane</keyword>
<evidence type="ECO:0000313" key="2">
    <source>
        <dbReference type="EMBL" id="MFC6823442.1"/>
    </source>
</evidence>
<feature type="transmembrane region" description="Helical" evidence="1">
    <location>
        <begin position="12"/>
        <end position="30"/>
    </location>
</feature>
<feature type="transmembrane region" description="Helical" evidence="1">
    <location>
        <begin position="207"/>
        <end position="231"/>
    </location>
</feature>
<evidence type="ECO:0008006" key="4">
    <source>
        <dbReference type="Google" id="ProtNLM"/>
    </source>
</evidence>
<name>A0ABD5TYF1_9EURY</name>
<feature type="transmembrane region" description="Helical" evidence="1">
    <location>
        <begin position="408"/>
        <end position="429"/>
    </location>
</feature>
<sequence>MKHTHDLLSRQLDVLAAAVGLILAFLLFFLRFYSSQIYITTIPVLLGVACLLYLFIAWYDRQETELPRLGVAFTKLSVAAVAVGIAGLLLIALQAGTRTPLFLLSSGVVASLILFQALFTDEAEFRPWLLLAEITALAVVVRFVGLYTTPGFIGIDSWTHIGEYAASILRAGSLSAISDVKYVAAPLYHLLVVVATEFLGVSMRQALFLTVGTVMSVFFLLVYSIARFFVTPRWAVFAVGLFAVGDHIVRWGLHLIPTSLGLALFLGVVYALVRVFHLDATARDYAAVLFFGIGVILTHQVSAFVTLVLLLSAGVATLLFAFDVMPRTGWSSVRATDPKKLLGVVGVYTVALAVNWMLTPISGTSFVTRMLVLVQVTLARSAGFLNLAGGSSSAAAGAQGPLAPYIPYINELGFFLLFFLTVFGSLVVLNRNRLRESGVTLIVATVGMMVFAYILPVFGIRTFLPGRWIAFMYVPMVVIGTVGLYALSRNLPSRGIVAAVVVFALVFPGAMLVADKATIDDPVFDNYTPRYSNTESELAAINTIQATNPSPSAPIYTDHPYRAMITRAGGHLAVPIELNDRGEPVAQGVTVYREYQSSGASMYATGEGDAVVIRDFSAREICPSDQNLLYDNGDVLMCSVATG</sequence>
<keyword evidence="1" id="KW-0812">Transmembrane</keyword>
<feature type="transmembrane region" description="Helical" evidence="1">
    <location>
        <begin position="251"/>
        <end position="276"/>
    </location>
</feature>
<dbReference type="EMBL" id="JBHSXH010000001">
    <property type="protein sequence ID" value="MFC6823442.1"/>
    <property type="molecule type" value="Genomic_DNA"/>
</dbReference>
<feature type="transmembrane region" description="Helical" evidence="1">
    <location>
        <begin position="101"/>
        <end position="119"/>
    </location>
</feature>
<dbReference type="AlphaFoldDB" id="A0ABD5TYF1"/>
<dbReference type="Proteomes" id="UP001596408">
    <property type="component" value="Unassembled WGS sequence"/>
</dbReference>
<comment type="caution">
    <text evidence="2">The sequence shown here is derived from an EMBL/GenBank/DDBJ whole genome shotgun (WGS) entry which is preliminary data.</text>
</comment>
<reference evidence="2 3" key="1">
    <citation type="journal article" date="2019" name="Int. J. Syst. Evol. Microbiol.">
        <title>The Global Catalogue of Microorganisms (GCM) 10K type strain sequencing project: providing services to taxonomists for standard genome sequencing and annotation.</title>
        <authorList>
            <consortium name="The Broad Institute Genomics Platform"/>
            <consortium name="The Broad Institute Genome Sequencing Center for Infectious Disease"/>
            <person name="Wu L."/>
            <person name="Ma J."/>
        </authorList>
    </citation>
    <scope>NUCLEOTIDE SEQUENCE [LARGE SCALE GENOMIC DNA]</scope>
    <source>
        <strain evidence="2 3">YIM 94188</strain>
    </source>
</reference>
<feature type="transmembrane region" description="Helical" evidence="1">
    <location>
        <begin position="182"/>
        <end position="200"/>
    </location>
</feature>
<feature type="transmembrane region" description="Helical" evidence="1">
    <location>
        <begin position="470"/>
        <end position="488"/>
    </location>
</feature>
<feature type="transmembrane region" description="Helical" evidence="1">
    <location>
        <begin position="495"/>
        <end position="514"/>
    </location>
</feature>
<feature type="transmembrane region" description="Helical" evidence="1">
    <location>
        <begin position="36"/>
        <end position="59"/>
    </location>
</feature>
<feature type="transmembrane region" description="Helical" evidence="1">
    <location>
        <begin position="441"/>
        <end position="464"/>
    </location>
</feature>
<feature type="transmembrane region" description="Helical" evidence="1">
    <location>
        <begin position="71"/>
        <end position="95"/>
    </location>
</feature>